<evidence type="ECO:0000259" key="5">
    <source>
        <dbReference type="PROSITE" id="PS51123"/>
    </source>
</evidence>
<dbReference type="InterPro" id="IPR006665">
    <property type="entry name" value="OmpA-like"/>
</dbReference>
<reference evidence="7" key="1">
    <citation type="journal article" date="2019" name="Int. J. Syst. Evol. Microbiol.">
        <title>The Global Catalogue of Microorganisms (GCM) 10K type strain sequencing project: providing services to taxonomists for standard genome sequencing and annotation.</title>
        <authorList>
            <consortium name="The Broad Institute Genomics Platform"/>
            <consortium name="The Broad Institute Genome Sequencing Center for Infectious Disease"/>
            <person name="Wu L."/>
            <person name="Ma J."/>
        </authorList>
    </citation>
    <scope>NUCLEOTIDE SEQUENCE [LARGE SCALE GENOMIC DNA]</scope>
    <source>
        <strain evidence="7">NBRC 103627</strain>
    </source>
</reference>
<dbReference type="RefSeq" id="WP_379800779.1">
    <property type="nucleotide sequence ID" value="NZ_JBHSFY010000015.1"/>
</dbReference>
<dbReference type="PANTHER" id="PTHR30329">
    <property type="entry name" value="STATOR ELEMENT OF FLAGELLAR MOTOR COMPLEX"/>
    <property type="match status" value="1"/>
</dbReference>
<dbReference type="PROSITE" id="PS51123">
    <property type="entry name" value="OMPA_2"/>
    <property type="match status" value="1"/>
</dbReference>
<keyword evidence="3" id="KW-0998">Cell outer membrane</keyword>
<protein>
    <submittedName>
        <fullName evidence="6">OmpA family protein</fullName>
    </submittedName>
</protein>
<dbReference type="Proteomes" id="UP001596003">
    <property type="component" value="Unassembled WGS sequence"/>
</dbReference>
<accession>A0ABV8ZHC0</accession>
<keyword evidence="7" id="KW-1185">Reference proteome</keyword>
<dbReference type="InterPro" id="IPR006664">
    <property type="entry name" value="OMP_bac"/>
</dbReference>
<evidence type="ECO:0000256" key="4">
    <source>
        <dbReference type="PROSITE-ProRule" id="PRU00473"/>
    </source>
</evidence>
<comment type="caution">
    <text evidence="6">The sequence shown here is derived from an EMBL/GenBank/DDBJ whole genome shotgun (WGS) entry which is preliminary data.</text>
</comment>
<gene>
    <name evidence="6" type="ORF">ACFO3N_20530</name>
</gene>
<dbReference type="InterPro" id="IPR036737">
    <property type="entry name" value="OmpA-like_sf"/>
</dbReference>
<proteinExistence type="predicted"/>
<dbReference type="PANTHER" id="PTHR30329:SF21">
    <property type="entry name" value="LIPOPROTEIN YIAD-RELATED"/>
    <property type="match status" value="1"/>
</dbReference>
<feature type="domain" description="OmpA-like" evidence="5">
    <location>
        <begin position="307"/>
        <end position="432"/>
    </location>
</feature>
<dbReference type="PRINTS" id="PR01021">
    <property type="entry name" value="OMPADOMAIN"/>
</dbReference>
<evidence type="ECO:0000313" key="6">
    <source>
        <dbReference type="EMBL" id="MFC4479477.1"/>
    </source>
</evidence>
<comment type="subcellular location">
    <subcellularLocation>
        <location evidence="1">Cell outer membrane</location>
    </subcellularLocation>
</comment>
<organism evidence="6 7">
    <name type="scientific">Flavobacterium chungangensis</name>
    <dbReference type="NCBI Taxonomy" id="2708132"/>
    <lineage>
        <taxon>Bacteria</taxon>
        <taxon>Pseudomonadati</taxon>
        <taxon>Bacteroidota</taxon>
        <taxon>Flavobacteriia</taxon>
        <taxon>Flavobacteriales</taxon>
        <taxon>Flavobacteriaceae</taxon>
        <taxon>Flavobacterium</taxon>
    </lineage>
</organism>
<evidence type="ECO:0000256" key="3">
    <source>
        <dbReference type="ARBA" id="ARBA00023237"/>
    </source>
</evidence>
<evidence type="ECO:0000256" key="1">
    <source>
        <dbReference type="ARBA" id="ARBA00004442"/>
    </source>
</evidence>
<sequence length="903" mass="102214">MAKGIKRIKWTGQGKVISNLSVPNKKAAISPSEYVFFEVDQWYDGTPETDKKKNVTWIFQDYKARTIILQKTLPINRAYGIKLPKNLCGQYEYYLEASLSGKRDLINQTGLKISGYCPPRIESSKWCTTNDGDDVRQSHIFSYGEITYLNLVTEGLNGHKNLRIDIFRHLDLKTDKLLRSIAGVEVIDGEINLQISNTYSWYFDVKNPIAKELFYVKVYDPVSKTYIVDDKNDTAHARFLRMKRDVVSQQIKPPTNLSPLKTGEPAKNAERFDLCKFEKITIIEDNEEGGKKTETLIFNNGVNLKGLTLKKEPLKKTILFEFDSHAITSDAKTILNNTLQFLLEHQFSSIKIDGHACVIGKEQYNQKLSQQRSDVVKKLFVDGGLESSRIISIGRGEINPTDDKKGRDNIKYKDEKEYKENRCVDISFDYFGHDANTIVYETIAPSHDKNIIIDITEYQNKACLTGTHKANIKISSPEYKTIDRVASKLDFPVKSNISAFNIAPLQYMWLKLIANEYLIDVHSCRYFSNDKNTTVKVMAYPDIKWDFHFFLNLSNELSVKWGNLPPGKDKEMRKKAGKIGAEKRWKQTDIDFGVVLEANWDKIGEDKYGSHFDATLKYEEKIKQLYSVFSSLKEFSKGVTGSTAGVVKNTNQRYDIQMKPPNFCLGTIWQLAKGSKNKIPTNELGIEYKFYFKAEPLIALVLTIDLLDLAAQVGGTLVGGPAGNESAKLILEIIRLWAAEEKEQGITFKLLFDLILTGQIDGSADITINTASDDNKGKAELKTKLSAEIKLEVEIKAKAVFLEVTAYAAGTAKASGKASITFGHSLNYNQNAKSLYYQPEMKFDAVEAKVLIKVEAGLSSKKLNFDFKDDQTVVDDTFKFWKGFDIIENLEKTTGYSTKINLI</sequence>
<evidence type="ECO:0000313" key="7">
    <source>
        <dbReference type="Proteomes" id="UP001596003"/>
    </source>
</evidence>
<dbReference type="Pfam" id="PF00691">
    <property type="entry name" value="OmpA"/>
    <property type="match status" value="1"/>
</dbReference>
<dbReference type="CDD" id="cd07185">
    <property type="entry name" value="OmpA_C-like"/>
    <property type="match status" value="1"/>
</dbReference>
<dbReference type="EMBL" id="JBHSFY010000015">
    <property type="protein sequence ID" value="MFC4479477.1"/>
    <property type="molecule type" value="Genomic_DNA"/>
</dbReference>
<dbReference type="Gene3D" id="3.30.1330.60">
    <property type="entry name" value="OmpA-like domain"/>
    <property type="match status" value="1"/>
</dbReference>
<evidence type="ECO:0000256" key="2">
    <source>
        <dbReference type="ARBA" id="ARBA00023136"/>
    </source>
</evidence>
<name>A0ABV8ZHC0_9FLAO</name>
<dbReference type="SUPFAM" id="SSF103088">
    <property type="entry name" value="OmpA-like"/>
    <property type="match status" value="1"/>
</dbReference>
<keyword evidence="2 4" id="KW-0472">Membrane</keyword>
<dbReference type="InterPro" id="IPR050330">
    <property type="entry name" value="Bact_OuterMem_StrucFunc"/>
</dbReference>